<evidence type="ECO:0000313" key="1">
    <source>
        <dbReference type="EnsemblPlants" id="OPUNC02G32070.3"/>
    </source>
</evidence>
<dbReference type="HOGENOM" id="CLU_2593945_0_0_1"/>
<dbReference type="Gramene" id="OPUNC02G32070.3">
    <property type="protein sequence ID" value="OPUNC02G32070.3"/>
    <property type="gene ID" value="OPUNC02G32070"/>
</dbReference>
<organism evidence="1">
    <name type="scientific">Oryza punctata</name>
    <name type="common">Red rice</name>
    <dbReference type="NCBI Taxonomy" id="4537"/>
    <lineage>
        <taxon>Eukaryota</taxon>
        <taxon>Viridiplantae</taxon>
        <taxon>Streptophyta</taxon>
        <taxon>Embryophyta</taxon>
        <taxon>Tracheophyta</taxon>
        <taxon>Spermatophyta</taxon>
        <taxon>Magnoliopsida</taxon>
        <taxon>Liliopsida</taxon>
        <taxon>Poales</taxon>
        <taxon>Poaceae</taxon>
        <taxon>BOP clade</taxon>
        <taxon>Oryzoideae</taxon>
        <taxon>Oryzeae</taxon>
        <taxon>Oryzinae</taxon>
        <taxon>Oryza</taxon>
    </lineage>
</organism>
<evidence type="ECO:0000313" key="2">
    <source>
        <dbReference type="Proteomes" id="UP000026962"/>
    </source>
</evidence>
<accession>A0A0E0K5Y1</accession>
<proteinExistence type="predicted"/>
<dbReference type="Gramene" id="OPUNC02G32070.2">
    <property type="protein sequence ID" value="OPUNC02G32070.2"/>
    <property type="gene ID" value="OPUNC02G32070"/>
</dbReference>
<dbReference type="AlphaFoldDB" id="A0A0E0K5Y1"/>
<reference evidence="1" key="1">
    <citation type="submission" date="2015-04" db="UniProtKB">
        <authorList>
            <consortium name="EnsemblPlants"/>
        </authorList>
    </citation>
    <scope>IDENTIFICATION</scope>
</reference>
<dbReference type="EnsemblPlants" id="OPUNC02G32070.3">
    <property type="protein sequence ID" value="OPUNC02G32070.3"/>
    <property type="gene ID" value="OPUNC02G32070"/>
</dbReference>
<keyword evidence="2" id="KW-1185">Reference proteome</keyword>
<dbReference type="EnsemblPlants" id="OPUNC02G32070.2">
    <property type="protein sequence ID" value="OPUNC02G32070.2"/>
    <property type="gene ID" value="OPUNC02G32070"/>
</dbReference>
<sequence length="80" mass="9330">MKRMDKDKLKFSLHKDLENKCYQISCVIYTTFFPSNEYEVGTLWKMNSQINAWTFCRKDPILSVNLSSILTSIALSPLCM</sequence>
<dbReference type="Proteomes" id="UP000026962">
    <property type="component" value="Chromosome 2"/>
</dbReference>
<name>A0A0E0K5Y1_ORYPU</name>
<protein>
    <submittedName>
        <fullName evidence="1">Uncharacterized protein</fullName>
    </submittedName>
</protein>
<reference evidence="1" key="2">
    <citation type="submission" date="2018-05" db="EMBL/GenBank/DDBJ databases">
        <title>OpunRS2 (Oryza punctata Reference Sequence Version 2).</title>
        <authorList>
            <person name="Zhang J."/>
            <person name="Kudrna D."/>
            <person name="Lee S."/>
            <person name="Talag J."/>
            <person name="Welchert J."/>
            <person name="Wing R.A."/>
        </authorList>
    </citation>
    <scope>NUCLEOTIDE SEQUENCE [LARGE SCALE GENOMIC DNA]</scope>
</reference>